<evidence type="ECO:0000256" key="1">
    <source>
        <dbReference type="SAM" id="MobiDB-lite"/>
    </source>
</evidence>
<gene>
    <name evidence="3" type="ORF">LR394_18515</name>
</gene>
<feature type="region of interest" description="Disordered" evidence="1">
    <location>
        <begin position="1"/>
        <end position="21"/>
    </location>
</feature>
<evidence type="ECO:0000313" key="4">
    <source>
        <dbReference type="Proteomes" id="UP001138997"/>
    </source>
</evidence>
<dbReference type="InterPro" id="IPR007278">
    <property type="entry name" value="DUF397"/>
</dbReference>
<dbReference type="AlphaFoldDB" id="A0A9X1NG06"/>
<protein>
    <submittedName>
        <fullName evidence="3">DUF397 domain-containing protein</fullName>
    </submittedName>
</protein>
<dbReference type="Pfam" id="PF04149">
    <property type="entry name" value="DUF397"/>
    <property type="match status" value="1"/>
</dbReference>
<name>A0A9X1NG06_9ACTN</name>
<organism evidence="3 4">
    <name type="scientific">Kineosporia babensis</name>
    <dbReference type="NCBI Taxonomy" id="499548"/>
    <lineage>
        <taxon>Bacteria</taxon>
        <taxon>Bacillati</taxon>
        <taxon>Actinomycetota</taxon>
        <taxon>Actinomycetes</taxon>
        <taxon>Kineosporiales</taxon>
        <taxon>Kineosporiaceae</taxon>
        <taxon>Kineosporia</taxon>
    </lineage>
</organism>
<dbReference type="RefSeq" id="WP_231443592.1">
    <property type="nucleotide sequence ID" value="NZ_JAJOMB010000009.1"/>
</dbReference>
<feature type="domain" description="DUF397" evidence="2">
    <location>
        <begin position="9"/>
        <end position="61"/>
    </location>
</feature>
<dbReference type="Proteomes" id="UP001138997">
    <property type="component" value="Unassembled WGS sequence"/>
</dbReference>
<accession>A0A9X1NG06</accession>
<reference evidence="3" key="1">
    <citation type="submission" date="2021-11" db="EMBL/GenBank/DDBJ databases">
        <title>Streptomyces corallinus and Kineosporia corallina sp. nov., two new coral-derived marine actinobacteria.</title>
        <authorList>
            <person name="Buangrab K."/>
            <person name="Sutthacheep M."/>
            <person name="Yeemin T."/>
            <person name="Harunari E."/>
            <person name="Igarashi Y."/>
            <person name="Sripreechasak P."/>
            <person name="Kanchanasin P."/>
            <person name="Tanasupawat S."/>
            <person name="Phongsopitanun W."/>
        </authorList>
    </citation>
    <scope>NUCLEOTIDE SEQUENCE</scope>
    <source>
        <strain evidence="3">JCM 31032</strain>
    </source>
</reference>
<feature type="compositionally biased region" description="Polar residues" evidence="1">
    <location>
        <begin position="1"/>
        <end position="20"/>
    </location>
</feature>
<evidence type="ECO:0000313" key="3">
    <source>
        <dbReference type="EMBL" id="MCD5312904.1"/>
    </source>
</evidence>
<proteinExistence type="predicted"/>
<keyword evidence="4" id="KW-1185">Reference proteome</keyword>
<sequence length="70" mass="7550">MSTTPDPTQWIKSDRSSANGSCVEMRQHAAAVEVRDTKQHGHGPILRLAPAGFASWLAGAKSGELDHLIR</sequence>
<comment type="caution">
    <text evidence="3">The sequence shown here is derived from an EMBL/GenBank/DDBJ whole genome shotgun (WGS) entry which is preliminary data.</text>
</comment>
<evidence type="ECO:0000259" key="2">
    <source>
        <dbReference type="Pfam" id="PF04149"/>
    </source>
</evidence>
<dbReference type="EMBL" id="JAJOMB010000009">
    <property type="protein sequence ID" value="MCD5312904.1"/>
    <property type="molecule type" value="Genomic_DNA"/>
</dbReference>